<dbReference type="OrthoDB" id="5555605at2"/>
<keyword evidence="3" id="KW-1133">Transmembrane helix</keyword>
<dbReference type="EMBL" id="NKHF01000068">
    <property type="protein sequence ID" value="PCK30955.1"/>
    <property type="molecule type" value="Genomic_DNA"/>
</dbReference>
<keyword evidence="7" id="KW-1185">Reference proteome</keyword>
<evidence type="ECO:0000256" key="4">
    <source>
        <dbReference type="ARBA" id="ARBA00023136"/>
    </source>
</evidence>
<dbReference type="AlphaFoldDB" id="A0A2A5JNF1"/>
<evidence type="ECO:0000313" key="7">
    <source>
        <dbReference type="Proteomes" id="UP000228621"/>
    </source>
</evidence>
<accession>A0A2A5JNF1</accession>
<dbReference type="Proteomes" id="UP000228621">
    <property type="component" value="Unassembled WGS sequence"/>
</dbReference>
<dbReference type="RefSeq" id="WP_099642892.1">
    <property type="nucleotide sequence ID" value="NZ_NKHF01000068.1"/>
</dbReference>
<name>A0A2A5JNF1_PSEO7</name>
<gene>
    <name evidence="6" type="ORF">CEX98_15135</name>
</gene>
<dbReference type="PANTHER" id="PTHR36985">
    <property type="entry name" value="TRANSLOCATION AND ASSEMBLY MODULE SUBUNIT TAMB"/>
    <property type="match status" value="1"/>
</dbReference>
<evidence type="ECO:0000313" key="6">
    <source>
        <dbReference type="EMBL" id="PCK30955.1"/>
    </source>
</evidence>
<dbReference type="PANTHER" id="PTHR36985:SF1">
    <property type="entry name" value="TRANSLOCATION AND ASSEMBLY MODULE SUBUNIT TAMB"/>
    <property type="match status" value="1"/>
</dbReference>
<dbReference type="GO" id="GO:0009306">
    <property type="term" value="P:protein secretion"/>
    <property type="evidence" value="ECO:0007669"/>
    <property type="project" value="InterPro"/>
</dbReference>
<dbReference type="InterPro" id="IPR007452">
    <property type="entry name" value="TamB_C"/>
</dbReference>
<reference evidence="7" key="1">
    <citation type="journal article" date="2019" name="Genome Announc.">
        <title>Draft Genome Sequence of Pseudoalteromonas piscicida Strain 36Y ROTHPW, an Hypersaline Seawater Isolate from the South Coast of Sonora, Mexico.</title>
        <authorList>
            <person name="Sanchez-Diaz R."/>
            <person name="Molina-Garza Z.J."/>
            <person name="Cruz-Suarez L.E."/>
            <person name="Selvin J."/>
            <person name="Kiran G.S."/>
            <person name="Ibarra-Gamez J.C."/>
            <person name="Gomez-Gil B."/>
            <person name="Galaviz-Silva L."/>
        </authorList>
    </citation>
    <scope>NUCLEOTIDE SEQUENCE [LARGE SCALE GENOMIC DNA]</scope>
    <source>
        <strain evidence="7">36Y_RITHPW</strain>
    </source>
</reference>
<evidence type="ECO:0000256" key="2">
    <source>
        <dbReference type="ARBA" id="ARBA00022692"/>
    </source>
</evidence>
<proteinExistence type="predicted"/>
<sequence length="1219" mass="132242">MQFRNLRIKIVTAIISLFILLVCVCFTLPGQKLLVWVANKTVSGLQIESIDKRILSGANLTLRYENDDIAIRLRNTQVNVEWLTCASICISMDANTIAIVQKREGSREANDEASGPIVLPLPVAIKQARIQQLSLETPTITVNLKALNMQVAGSDSHFQVPQLSLDTLQLTTKATTPPASAKSSVSLDELAPLQLPNISLPLTAEVGELTIDTLSLDEQTLNNIKLVHVVLDKNITVENAQLNYQSYFLSTAADVALESWTVDLRATLSAPEGLANFNLTGQPSELLLRVNTQGMAFATLQAEVDLTRQNWPFEVQGQIDKMVSPSQPVRLNNANLTLRGDASNYSLSSALSLYSRQFGDITSALSGQGGLQAFTLDKAELALEQAKAQLNGQVNWSKGVKGQLAGNFSKLPIDRLLGILQYDAGLTASDMLGGQFALGFASEQQQWQLDIDSFTLAGKVAGTPLNADVKVKVDERLLGELSHARVNYGKNTLSVSGALGQTLDLDVDFQLDQTANALIPADVKGHGEVFIQGNHLQPVIQTNVQIESVRYQDMLLQGLSTHGKVDIANAVTGQVGVALDKVVFNSETVEDIRLSAKGDQQNHTVTLDVRDKRAIASITVNGKVQQAKWHGELTAGELTSQGRTLALREPAAIILGKQTQQLAQQCWQMDSTNLCFSAKQEGLQGQAEFSLDKLALEQLQSWLPQTLKVQGETKANATLAWNKGKVTQANGQLEVIEAGVTTHGQTFTISEFKALLNTDNKQLHADWHMNSDTLGRFSGDTQIPLNKQVPELLGNIQIESIELAKLSALLNRVTEQSFDLQGEVQGDIKLSGSLAAPEVNGKVTAQRLFLASDSLPVEVDSGHINVNFNTTSAQLEAQLNAARGGNVALTGEANWASGVAAEVKIKGENIYVQPDSQIELTASPDLTLAYKDKVARVLGEIIVPFGRVNIESLPEGVTSPSDDEIIVDAKVKKQMSVPIQHEIDLKLAVKDNFRVKALGLDSFVTGSIEIDKQLESPMLATGELQLREGKYRAFGQDLLIRTGQIGFNGALDKPYLNIRAIRNPAATANDVIAGVELTGNIAKPRLTVFSEPAMDQAKALSYLLNGQPLGESETSNNALLTQFLLSQGIDRSEGFFSKAGESLGFSDVNLSAKGSGDDTQVEVSGYITPNVQVSYRVGVFESINEIALRYRVFSKFYVEATSGLYNSIDFLYKFDWDDK</sequence>
<dbReference type="Pfam" id="PF04357">
    <property type="entry name" value="TamB"/>
    <property type="match status" value="1"/>
</dbReference>
<evidence type="ECO:0000259" key="5">
    <source>
        <dbReference type="Pfam" id="PF04357"/>
    </source>
</evidence>
<keyword evidence="2" id="KW-0812">Transmembrane</keyword>
<organism evidence="6 7">
    <name type="scientific">Pseudoalteromonas piscicida</name>
    <dbReference type="NCBI Taxonomy" id="43662"/>
    <lineage>
        <taxon>Bacteria</taxon>
        <taxon>Pseudomonadati</taxon>
        <taxon>Pseudomonadota</taxon>
        <taxon>Gammaproteobacteria</taxon>
        <taxon>Alteromonadales</taxon>
        <taxon>Pseudoalteromonadaceae</taxon>
        <taxon>Pseudoalteromonas</taxon>
    </lineage>
</organism>
<protein>
    <submittedName>
        <fullName evidence="6">DUF490 domain-containing protein</fullName>
    </submittedName>
</protein>
<feature type="domain" description="Translocation and assembly module TamB C-terminal" evidence="5">
    <location>
        <begin position="880"/>
        <end position="1216"/>
    </location>
</feature>
<evidence type="ECO:0000256" key="1">
    <source>
        <dbReference type="ARBA" id="ARBA00004167"/>
    </source>
</evidence>
<dbReference type="GO" id="GO:0005886">
    <property type="term" value="C:plasma membrane"/>
    <property type="evidence" value="ECO:0007669"/>
    <property type="project" value="InterPro"/>
</dbReference>
<keyword evidence="4" id="KW-0472">Membrane</keyword>
<comment type="subcellular location">
    <subcellularLocation>
        <location evidence="1">Membrane</location>
        <topology evidence="1">Single-pass membrane protein</topology>
    </subcellularLocation>
</comment>
<evidence type="ECO:0000256" key="3">
    <source>
        <dbReference type="ARBA" id="ARBA00022989"/>
    </source>
</evidence>
<comment type="caution">
    <text evidence="6">The sequence shown here is derived from an EMBL/GenBank/DDBJ whole genome shotgun (WGS) entry which is preliminary data.</text>
</comment>
<dbReference type="GO" id="GO:0097347">
    <property type="term" value="C:TAM protein secretion complex"/>
    <property type="evidence" value="ECO:0007669"/>
    <property type="project" value="TreeGrafter"/>
</dbReference>